<dbReference type="AlphaFoldDB" id="A0ABC8UWY2"/>
<keyword evidence="2" id="KW-1185">Reference proteome</keyword>
<reference evidence="1 2" key="1">
    <citation type="submission" date="2024-02" db="EMBL/GenBank/DDBJ databases">
        <authorList>
            <person name="Vignale AGUSTIN F."/>
            <person name="Sosa J E."/>
            <person name="Modenutti C."/>
        </authorList>
    </citation>
    <scope>NUCLEOTIDE SEQUENCE [LARGE SCALE GENOMIC DNA]</scope>
</reference>
<evidence type="ECO:0000313" key="2">
    <source>
        <dbReference type="Proteomes" id="UP001642360"/>
    </source>
</evidence>
<evidence type="ECO:0000313" key="1">
    <source>
        <dbReference type="EMBL" id="CAK9185597.1"/>
    </source>
</evidence>
<organism evidence="1 2">
    <name type="scientific">Ilex paraguariensis</name>
    <name type="common">yerba mate</name>
    <dbReference type="NCBI Taxonomy" id="185542"/>
    <lineage>
        <taxon>Eukaryota</taxon>
        <taxon>Viridiplantae</taxon>
        <taxon>Streptophyta</taxon>
        <taxon>Embryophyta</taxon>
        <taxon>Tracheophyta</taxon>
        <taxon>Spermatophyta</taxon>
        <taxon>Magnoliopsida</taxon>
        <taxon>eudicotyledons</taxon>
        <taxon>Gunneridae</taxon>
        <taxon>Pentapetalae</taxon>
        <taxon>asterids</taxon>
        <taxon>campanulids</taxon>
        <taxon>Aquifoliales</taxon>
        <taxon>Aquifoliaceae</taxon>
        <taxon>Ilex</taxon>
    </lineage>
</organism>
<dbReference type="Proteomes" id="UP001642360">
    <property type="component" value="Unassembled WGS sequence"/>
</dbReference>
<sequence>MDEEMTRGSTDPLTWQEHGAMGCIGPSNTDQMLKSFLQQGDLNCIGIALRKLLITIHLWPHSGNISEEADLIERNDEQQFLSSADFLSNDGLATLISNMQAAASGVLKG</sequence>
<proteinExistence type="predicted"/>
<name>A0ABC8UWY2_9AQUA</name>
<comment type="caution">
    <text evidence="1">The sequence shown here is derived from an EMBL/GenBank/DDBJ whole genome shotgun (WGS) entry which is preliminary data.</text>
</comment>
<accession>A0ABC8UWY2</accession>
<protein>
    <submittedName>
        <fullName evidence="1">Uncharacterized protein</fullName>
    </submittedName>
</protein>
<gene>
    <name evidence="1" type="ORF">ILEXP_LOCUS56016</name>
</gene>
<dbReference type="EMBL" id="CAUOFW020009390">
    <property type="protein sequence ID" value="CAK9185597.1"/>
    <property type="molecule type" value="Genomic_DNA"/>
</dbReference>